<keyword evidence="3" id="KW-1185">Reference proteome</keyword>
<protein>
    <submittedName>
        <fullName evidence="2">ROK family transcriptional regulator</fullName>
    </submittedName>
</protein>
<dbReference type="PANTHER" id="PTHR18964:SF149">
    <property type="entry name" value="BIFUNCTIONAL UDP-N-ACETYLGLUCOSAMINE 2-EPIMERASE_N-ACETYLMANNOSAMINE KINASE"/>
    <property type="match status" value="1"/>
</dbReference>
<gene>
    <name evidence="2" type="ORF">N8K70_09125</name>
</gene>
<dbReference type="SUPFAM" id="SSF46785">
    <property type="entry name" value="Winged helix' DNA-binding domain"/>
    <property type="match status" value="1"/>
</dbReference>
<dbReference type="KEGG" id="mbet:N8K70_09125"/>
<dbReference type="InterPro" id="IPR036388">
    <property type="entry name" value="WH-like_DNA-bd_sf"/>
</dbReference>
<dbReference type="RefSeq" id="WP_317138036.1">
    <property type="nucleotide sequence ID" value="NZ_CP118157.1"/>
</dbReference>
<evidence type="ECO:0000313" key="3">
    <source>
        <dbReference type="Proteomes" id="UP001305498"/>
    </source>
</evidence>
<dbReference type="InterPro" id="IPR000600">
    <property type="entry name" value="ROK"/>
</dbReference>
<evidence type="ECO:0000256" key="1">
    <source>
        <dbReference type="ARBA" id="ARBA00006479"/>
    </source>
</evidence>
<dbReference type="Gene3D" id="1.10.10.10">
    <property type="entry name" value="Winged helix-like DNA-binding domain superfamily/Winged helix DNA-binding domain"/>
    <property type="match status" value="1"/>
</dbReference>
<dbReference type="PANTHER" id="PTHR18964">
    <property type="entry name" value="ROK (REPRESSOR, ORF, KINASE) FAMILY"/>
    <property type="match status" value="1"/>
</dbReference>
<evidence type="ECO:0000313" key="2">
    <source>
        <dbReference type="EMBL" id="WOF21558.1"/>
    </source>
</evidence>
<accession>A0AA97FFC0</accession>
<dbReference type="Gene3D" id="3.30.420.40">
    <property type="match status" value="2"/>
</dbReference>
<reference evidence="2 3" key="1">
    <citation type="submission" date="2023-02" db="EMBL/GenBank/DDBJ databases">
        <title>Microbacterium betulae sp. nov., isolated from birch wood.</title>
        <authorList>
            <person name="Pasciak M."/>
            <person name="Pawlik K.J."/>
            <person name="Martynowski D."/>
            <person name="Laczmanski L."/>
            <person name="Ciekot J."/>
            <person name="Szponar B."/>
            <person name="Wojcik-Fatla A."/>
            <person name="Mackiewicz B."/>
            <person name="Farian E."/>
            <person name="Cholewa G."/>
            <person name="Cholewa A."/>
            <person name="Dutkiewicz J."/>
        </authorList>
    </citation>
    <scope>NUCLEOTIDE SEQUENCE [LARGE SCALE GENOMIC DNA]</scope>
    <source>
        <strain evidence="2 3">AB</strain>
    </source>
</reference>
<dbReference type="EMBL" id="CP118157">
    <property type="protein sequence ID" value="WOF21558.1"/>
    <property type="molecule type" value="Genomic_DNA"/>
</dbReference>
<proteinExistence type="inferred from homology"/>
<dbReference type="AlphaFoldDB" id="A0AA97FFC0"/>
<comment type="similarity">
    <text evidence="1">Belongs to the ROK (NagC/XylR) family.</text>
</comment>
<organism evidence="2 3">
    <name type="scientific">Microbacterium betulae</name>
    <dbReference type="NCBI Taxonomy" id="2981139"/>
    <lineage>
        <taxon>Bacteria</taxon>
        <taxon>Bacillati</taxon>
        <taxon>Actinomycetota</taxon>
        <taxon>Actinomycetes</taxon>
        <taxon>Micrococcales</taxon>
        <taxon>Microbacteriaceae</taxon>
        <taxon>Microbacterium</taxon>
    </lineage>
</organism>
<dbReference type="Pfam" id="PF00480">
    <property type="entry name" value="ROK"/>
    <property type="match status" value="1"/>
</dbReference>
<dbReference type="Proteomes" id="UP001305498">
    <property type="component" value="Chromosome"/>
</dbReference>
<sequence length="409" mass="42375">MSSNDVREHNLGLVLSHLDRAGAAARSELAEATGLTSGAITLLVSELIAAGLVRSVPVSDARTGGKGVGRPRERLEIDGRAFALVGVQFVVDEVLVSAVDLAGRPLRREAHAVRTPYGDPEALVAQLDALIDGVVTGLRAEDVLPMRLVVVVPAPVVRGSEMIPVAIDLGWTDVDLGGLLRRRGRTFPLGVHVVNDANSAAYAEFAELQARGGVSDMLYLKSDTGIGGGAIVAGEILSGSDGVAFEPGHMVVVPDGAPCACGKRGCLVTVAGPDVVLVRAGLEAYRLEHGLPRALAELTRRYRRGDGAAVVALDAALSWIRLALVNCIVVLQPRFVVVGGYLSDLVEELRPLPLSPPSTGGAASDDAEAGVLSAAHGLYSGVDGALLHDRRELLRAPGSLSVEGIAPTA</sequence>
<name>A0AA97FFC0_9MICO</name>
<dbReference type="InterPro" id="IPR036390">
    <property type="entry name" value="WH_DNA-bd_sf"/>
</dbReference>
<dbReference type="InterPro" id="IPR043129">
    <property type="entry name" value="ATPase_NBD"/>
</dbReference>
<dbReference type="SUPFAM" id="SSF53067">
    <property type="entry name" value="Actin-like ATPase domain"/>
    <property type="match status" value="1"/>
</dbReference>